<feature type="compositionally biased region" description="Basic and acidic residues" evidence="3">
    <location>
        <begin position="44"/>
        <end position="53"/>
    </location>
</feature>
<name>A0ABN3W9E0_9ACTN</name>
<dbReference type="InterPro" id="IPR050268">
    <property type="entry name" value="NADH-dep_flavin_reductase"/>
</dbReference>
<evidence type="ECO:0000256" key="2">
    <source>
        <dbReference type="ARBA" id="ARBA00023002"/>
    </source>
</evidence>
<dbReference type="SUPFAM" id="SSF50475">
    <property type="entry name" value="FMN-binding split barrel"/>
    <property type="match status" value="1"/>
</dbReference>
<reference evidence="5 6" key="1">
    <citation type="journal article" date="2019" name="Int. J. Syst. Evol. Microbiol.">
        <title>The Global Catalogue of Microorganisms (GCM) 10K type strain sequencing project: providing services to taxonomists for standard genome sequencing and annotation.</title>
        <authorList>
            <consortium name="The Broad Institute Genomics Platform"/>
            <consortium name="The Broad Institute Genome Sequencing Center for Infectious Disease"/>
            <person name="Wu L."/>
            <person name="Ma J."/>
        </authorList>
    </citation>
    <scope>NUCLEOTIDE SEQUENCE [LARGE SCALE GENOMIC DNA]</scope>
    <source>
        <strain evidence="5 6">JCM 6242</strain>
    </source>
</reference>
<evidence type="ECO:0000313" key="5">
    <source>
        <dbReference type="EMBL" id="GAA2902317.1"/>
    </source>
</evidence>
<dbReference type="Proteomes" id="UP001500831">
    <property type="component" value="Unassembled WGS sequence"/>
</dbReference>
<keyword evidence="6" id="KW-1185">Reference proteome</keyword>
<keyword evidence="2" id="KW-0560">Oxidoreductase</keyword>
<dbReference type="Pfam" id="PF01613">
    <property type="entry name" value="Flavin_Reduct"/>
    <property type="match status" value="1"/>
</dbReference>
<dbReference type="InterPro" id="IPR012349">
    <property type="entry name" value="Split_barrel_FMN-bd"/>
</dbReference>
<dbReference type="PANTHER" id="PTHR30466">
    <property type="entry name" value="FLAVIN REDUCTASE"/>
    <property type="match status" value="1"/>
</dbReference>
<comment type="caution">
    <text evidence="5">The sequence shown here is derived from an EMBL/GenBank/DDBJ whole genome shotgun (WGS) entry which is preliminary data.</text>
</comment>
<accession>A0ABN3W9E0</accession>
<evidence type="ECO:0000256" key="3">
    <source>
        <dbReference type="SAM" id="MobiDB-lite"/>
    </source>
</evidence>
<organism evidence="5 6">
    <name type="scientific">Streptosporangium fragile</name>
    <dbReference type="NCBI Taxonomy" id="46186"/>
    <lineage>
        <taxon>Bacteria</taxon>
        <taxon>Bacillati</taxon>
        <taxon>Actinomycetota</taxon>
        <taxon>Actinomycetes</taxon>
        <taxon>Streptosporangiales</taxon>
        <taxon>Streptosporangiaceae</taxon>
        <taxon>Streptosporangium</taxon>
    </lineage>
</organism>
<dbReference type="RefSeq" id="WP_344980175.1">
    <property type="nucleotide sequence ID" value="NZ_BAAAVI010000073.1"/>
</dbReference>
<dbReference type="SMART" id="SM00903">
    <property type="entry name" value="Flavin_Reduct"/>
    <property type="match status" value="1"/>
</dbReference>
<evidence type="ECO:0000256" key="1">
    <source>
        <dbReference type="ARBA" id="ARBA00008898"/>
    </source>
</evidence>
<gene>
    <name evidence="5" type="ORF">GCM10010517_68210</name>
</gene>
<dbReference type="PANTHER" id="PTHR30466:SF11">
    <property type="entry name" value="FLAVIN-DEPENDENT MONOOXYGENASE, REDUCTASE SUBUNIT HSAB"/>
    <property type="match status" value="1"/>
</dbReference>
<comment type="similarity">
    <text evidence="1">Belongs to the non-flavoprotein flavin reductase family.</text>
</comment>
<evidence type="ECO:0000259" key="4">
    <source>
        <dbReference type="SMART" id="SM00903"/>
    </source>
</evidence>
<dbReference type="InterPro" id="IPR002563">
    <property type="entry name" value="Flavin_Rdtase-like_dom"/>
</dbReference>
<dbReference type="EMBL" id="BAAAVI010000073">
    <property type="protein sequence ID" value="GAA2902317.1"/>
    <property type="molecule type" value="Genomic_DNA"/>
</dbReference>
<dbReference type="Gene3D" id="2.30.110.10">
    <property type="entry name" value="Electron Transport, Fmn-binding Protein, Chain A"/>
    <property type="match status" value="1"/>
</dbReference>
<evidence type="ECO:0000313" key="6">
    <source>
        <dbReference type="Proteomes" id="UP001500831"/>
    </source>
</evidence>
<sequence length="216" mass="22283">MSSHATRLSNADGHPRAVLTRRGITANGVAMHTGLSQGPPNGSDGRRPADGAGHRGGAADSRWFRSVLGHFPTGVVAITAIDPASGEPCGLAANSFTSVSLDPPLVAFCVAHTSTSWPRLRAARVQTVNVLAEHQQPVCAALAGRGGDKFAGLDWSDSPAGNPVISDTLAWLDCSIEAEHPAGDHVIVVAKVHELGVQGDGGPLVFFRGGYGRFVA</sequence>
<protein>
    <recommendedName>
        <fullName evidence="4">Flavin reductase like domain-containing protein</fullName>
    </recommendedName>
</protein>
<feature type="domain" description="Flavin reductase like" evidence="4">
    <location>
        <begin position="68"/>
        <end position="213"/>
    </location>
</feature>
<feature type="region of interest" description="Disordered" evidence="3">
    <location>
        <begin position="30"/>
        <end position="58"/>
    </location>
</feature>
<proteinExistence type="inferred from homology"/>